<dbReference type="SUPFAM" id="SSF47406">
    <property type="entry name" value="SinR repressor dimerisation domain-like"/>
    <property type="match status" value="1"/>
</dbReference>
<reference evidence="2" key="2">
    <citation type="submission" date="2020-09" db="EMBL/GenBank/DDBJ databases">
        <authorList>
            <person name="Sun Q."/>
            <person name="Zhou Y."/>
        </authorList>
    </citation>
    <scope>NUCLEOTIDE SEQUENCE</scope>
    <source>
        <strain evidence="2">CGMCC 1.15371</strain>
    </source>
</reference>
<dbReference type="InterPro" id="IPR036281">
    <property type="entry name" value="SinR/SinI_dimer_dom_sf"/>
</dbReference>
<organism evidence="2 3">
    <name type="scientific">Pullulanibacillus camelliae</name>
    <dbReference type="NCBI Taxonomy" id="1707096"/>
    <lineage>
        <taxon>Bacteria</taxon>
        <taxon>Bacillati</taxon>
        <taxon>Bacillota</taxon>
        <taxon>Bacilli</taxon>
        <taxon>Bacillales</taxon>
        <taxon>Sporolactobacillaceae</taxon>
        <taxon>Pullulanibacillus</taxon>
    </lineage>
</organism>
<gene>
    <name evidence="2" type="ORF">GCM10011391_21990</name>
</gene>
<dbReference type="PROSITE" id="PS51500">
    <property type="entry name" value="SIN"/>
    <property type="match status" value="1"/>
</dbReference>
<reference evidence="2" key="1">
    <citation type="journal article" date="2014" name="Int. J. Syst. Evol. Microbiol.">
        <title>Complete genome sequence of Corynebacterium casei LMG S-19264T (=DSM 44701T), isolated from a smear-ripened cheese.</title>
        <authorList>
            <consortium name="US DOE Joint Genome Institute (JGI-PGF)"/>
            <person name="Walter F."/>
            <person name="Albersmeier A."/>
            <person name="Kalinowski J."/>
            <person name="Ruckert C."/>
        </authorList>
    </citation>
    <scope>NUCLEOTIDE SEQUENCE</scope>
    <source>
        <strain evidence="2">CGMCC 1.15371</strain>
    </source>
</reference>
<dbReference type="Pfam" id="PF08671">
    <property type="entry name" value="SinI"/>
    <property type="match status" value="1"/>
</dbReference>
<keyword evidence="3" id="KW-1185">Reference proteome</keyword>
<proteinExistence type="predicted"/>
<protein>
    <recommendedName>
        <fullName evidence="1">Sin domain-containing protein</fullName>
    </recommendedName>
</protein>
<dbReference type="InterPro" id="IPR010981">
    <property type="entry name" value="SinR/SinI_dimer_dom"/>
</dbReference>
<dbReference type="AlphaFoldDB" id="A0A8J2YHF7"/>
<dbReference type="Proteomes" id="UP000628775">
    <property type="component" value="Unassembled WGS sequence"/>
</dbReference>
<sequence length="56" mass="6606">MVAELPERGVETMPNQVDLRRGRKLDKEWVELILLAQRMGMSVEDVRKILKKKEEL</sequence>
<evidence type="ECO:0000259" key="1">
    <source>
        <dbReference type="PROSITE" id="PS51500"/>
    </source>
</evidence>
<feature type="domain" description="Sin" evidence="1">
    <location>
        <begin position="16"/>
        <end position="54"/>
    </location>
</feature>
<evidence type="ECO:0000313" key="2">
    <source>
        <dbReference type="EMBL" id="GGE42767.1"/>
    </source>
</evidence>
<name>A0A8J2YHF7_9BACL</name>
<dbReference type="GO" id="GO:0046983">
    <property type="term" value="F:protein dimerization activity"/>
    <property type="evidence" value="ECO:0007669"/>
    <property type="project" value="InterPro"/>
</dbReference>
<accession>A0A8J2YHF7</accession>
<dbReference type="GO" id="GO:0006355">
    <property type="term" value="P:regulation of DNA-templated transcription"/>
    <property type="evidence" value="ECO:0007669"/>
    <property type="project" value="InterPro"/>
</dbReference>
<dbReference type="RefSeq" id="WP_229672513.1">
    <property type="nucleotide sequence ID" value="NZ_BMIR01000009.1"/>
</dbReference>
<comment type="caution">
    <text evidence="2">The sequence shown here is derived from an EMBL/GenBank/DDBJ whole genome shotgun (WGS) entry which is preliminary data.</text>
</comment>
<dbReference type="EMBL" id="BMIR01000009">
    <property type="protein sequence ID" value="GGE42767.1"/>
    <property type="molecule type" value="Genomic_DNA"/>
</dbReference>
<evidence type="ECO:0000313" key="3">
    <source>
        <dbReference type="Proteomes" id="UP000628775"/>
    </source>
</evidence>